<sequence>MAPEKVCMIVGACAVLDKISVQLHKPMEDDKVEELMDVDPYHGPQQESLHALVVFVLVPIARAMIPTIFLTDYNSGCDLGSDGKDDMESELRDVEAESVGTIPYYFLGLSDEVKELVLLSRNEPENDWPLVAT</sequence>
<dbReference type="Proteomes" id="UP000275408">
    <property type="component" value="Unassembled WGS sequence"/>
</dbReference>
<name>A0A3M6THX4_POCDA</name>
<dbReference type="EMBL" id="RCHS01003537">
    <property type="protein sequence ID" value="RMX41017.1"/>
    <property type="molecule type" value="Genomic_DNA"/>
</dbReference>
<dbReference type="AlphaFoldDB" id="A0A3M6THX4"/>
<reference evidence="1 2" key="1">
    <citation type="journal article" date="2018" name="Sci. Rep.">
        <title>Comparative analysis of the Pocillopora damicornis genome highlights role of immune system in coral evolution.</title>
        <authorList>
            <person name="Cunning R."/>
            <person name="Bay R.A."/>
            <person name="Gillette P."/>
            <person name="Baker A.C."/>
            <person name="Traylor-Knowles N."/>
        </authorList>
    </citation>
    <scope>NUCLEOTIDE SEQUENCE [LARGE SCALE GENOMIC DNA]</scope>
    <source>
        <strain evidence="1">RSMAS</strain>
        <tissue evidence="1">Whole animal</tissue>
    </source>
</reference>
<gene>
    <name evidence="1" type="ORF">pdam_00011552</name>
</gene>
<protein>
    <submittedName>
        <fullName evidence="1">Uncharacterized protein</fullName>
    </submittedName>
</protein>
<comment type="caution">
    <text evidence="1">The sequence shown here is derived from an EMBL/GenBank/DDBJ whole genome shotgun (WGS) entry which is preliminary data.</text>
</comment>
<proteinExistence type="predicted"/>
<accession>A0A3M6THX4</accession>
<keyword evidence="2" id="KW-1185">Reference proteome</keyword>
<organism evidence="1 2">
    <name type="scientific">Pocillopora damicornis</name>
    <name type="common">Cauliflower coral</name>
    <name type="synonym">Millepora damicornis</name>
    <dbReference type="NCBI Taxonomy" id="46731"/>
    <lineage>
        <taxon>Eukaryota</taxon>
        <taxon>Metazoa</taxon>
        <taxon>Cnidaria</taxon>
        <taxon>Anthozoa</taxon>
        <taxon>Hexacorallia</taxon>
        <taxon>Scleractinia</taxon>
        <taxon>Astrocoeniina</taxon>
        <taxon>Pocilloporidae</taxon>
        <taxon>Pocillopora</taxon>
    </lineage>
</organism>
<evidence type="ECO:0000313" key="1">
    <source>
        <dbReference type="EMBL" id="RMX41017.1"/>
    </source>
</evidence>
<evidence type="ECO:0000313" key="2">
    <source>
        <dbReference type="Proteomes" id="UP000275408"/>
    </source>
</evidence>